<dbReference type="CDD" id="cd00093">
    <property type="entry name" value="HTH_XRE"/>
    <property type="match status" value="1"/>
</dbReference>
<name>A0A1S1N8G4_9GAMM</name>
<organism evidence="2 3">
    <name type="scientific">Pseudoalteromonas byunsanensis</name>
    <dbReference type="NCBI Taxonomy" id="327939"/>
    <lineage>
        <taxon>Bacteria</taxon>
        <taxon>Pseudomonadati</taxon>
        <taxon>Pseudomonadota</taxon>
        <taxon>Gammaproteobacteria</taxon>
        <taxon>Alteromonadales</taxon>
        <taxon>Pseudoalteromonadaceae</taxon>
        <taxon>Pseudoalteromonas</taxon>
    </lineage>
</organism>
<dbReference type="Gene3D" id="1.10.260.40">
    <property type="entry name" value="lambda repressor-like DNA-binding domains"/>
    <property type="match status" value="1"/>
</dbReference>
<sequence length="87" mass="9784">MKDNFINRRKAASRYATELRLRYRYLRKVQGLTQAQLGELIGVDQATISNFESGRTVMSIMQAYEMALILDGASAKGVITERVLASK</sequence>
<evidence type="ECO:0000313" key="3">
    <source>
        <dbReference type="Proteomes" id="UP000180253"/>
    </source>
</evidence>
<proteinExistence type="predicted"/>
<gene>
    <name evidence="2" type="ORF">BIW53_13255</name>
</gene>
<dbReference type="Proteomes" id="UP000180253">
    <property type="component" value="Unassembled WGS sequence"/>
</dbReference>
<dbReference type="GO" id="GO:0003677">
    <property type="term" value="F:DNA binding"/>
    <property type="evidence" value="ECO:0007669"/>
    <property type="project" value="InterPro"/>
</dbReference>
<evidence type="ECO:0000313" key="2">
    <source>
        <dbReference type="EMBL" id="OHU94978.1"/>
    </source>
</evidence>
<dbReference type="SUPFAM" id="SSF47413">
    <property type="entry name" value="lambda repressor-like DNA-binding domains"/>
    <property type="match status" value="1"/>
</dbReference>
<dbReference type="InterPro" id="IPR010982">
    <property type="entry name" value="Lambda_DNA-bd_dom_sf"/>
</dbReference>
<evidence type="ECO:0000259" key="1">
    <source>
        <dbReference type="PROSITE" id="PS50943"/>
    </source>
</evidence>
<comment type="caution">
    <text evidence="2">The sequence shown here is derived from an EMBL/GenBank/DDBJ whole genome shotgun (WGS) entry which is preliminary data.</text>
</comment>
<dbReference type="OrthoDB" id="7428772at2"/>
<keyword evidence="3" id="KW-1185">Reference proteome</keyword>
<dbReference type="STRING" id="327939.BIW53_13255"/>
<dbReference type="AlphaFoldDB" id="A0A1S1N8G4"/>
<feature type="domain" description="HTH cro/C1-type" evidence="1">
    <location>
        <begin position="24"/>
        <end position="78"/>
    </location>
</feature>
<protein>
    <recommendedName>
        <fullName evidence="1">HTH cro/C1-type domain-containing protein</fullName>
    </recommendedName>
</protein>
<dbReference type="SMART" id="SM00530">
    <property type="entry name" value="HTH_XRE"/>
    <property type="match status" value="1"/>
</dbReference>
<reference evidence="2 3" key="1">
    <citation type="submission" date="2016-10" db="EMBL/GenBank/DDBJ databases">
        <title>Pseudoalteromonas amylolytica sp. nov., isolated from the surface seawater.</title>
        <authorList>
            <person name="Wu Y.-H."/>
            <person name="Cheng H."/>
            <person name="Jin X.-B."/>
            <person name="Wang C.-S."/>
            <person name="Xu X.-W."/>
        </authorList>
    </citation>
    <scope>NUCLEOTIDE SEQUENCE [LARGE SCALE GENOMIC DNA]</scope>
    <source>
        <strain evidence="2 3">JCM 12483</strain>
    </source>
</reference>
<accession>A0A1S1N8G4</accession>
<dbReference type="EMBL" id="MNAN01000032">
    <property type="protein sequence ID" value="OHU94978.1"/>
    <property type="molecule type" value="Genomic_DNA"/>
</dbReference>
<dbReference type="PROSITE" id="PS50943">
    <property type="entry name" value="HTH_CROC1"/>
    <property type="match status" value="1"/>
</dbReference>
<dbReference type="InterPro" id="IPR001387">
    <property type="entry name" value="Cro/C1-type_HTH"/>
</dbReference>
<dbReference type="Pfam" id="PF01381">
    <property type="entry name" value="HTH_3"/>
    <property type="match status" value="1"/>
</dbReference>
<dbReference type="RefSeq" id="WP_070992494.1">
    <property type="nucleotide sequence ID" value="NZ_CBCSHD010000018.1"/>
</dbReference>